<evidence type="ECO:0008006" key="4">
    <source>
        <dbReference type="Google" id="ProtNLM"/>
    </source>
</evidence>
<dbReference type="Proteomes" id="UP000736335">
    <property type="component" value="Unassembled WGS sequence"/>
</dbReference>
<dbReference type="InterPro" id="IPR011333">
    <property type="entry name" value="SKP1/BTB/POZ_sf"/>
</dbReference>
<evidence type="ECO:0000313" key="2">
    <source>
        <dbReference type="EMBL" id="KAF9793461.1"/>
    </source>
</evidence>
<dbReference type="AlphaFoldDB" id="A0A9P6HSI4"/>
<feature type="region of interest" description="Disordered" evidence="1">
    <location>
        <begin position="84"/>
        <end position="122"/>
    </location>
</feature>
<dbReference type="Gene3D" id="3.30.710.10">
    <property type="entry name" value="Potassium Channel Kv1.1, Chain A"/>
    <property type="match status" value="1"/>
</dbReference>
<feature type="compositionally biased region" description="Polar residues" evidence="1">
    <location>
        <begin position="109"/>
        <end position="118"/>
    </location>
</feature>
<feature type="region of interest" description="Disordered" evidence="1">
    <location>
        <begin position="417"/>
        <end position="451"/>
    </location>
</feature>
<evidence type="ECO:0000313" key="3">
    <source>
        <dbReference type="Proteomes" id="UP000736335"/>
    </source>
</evidence>
<reference evidence="2" key="2">
    <citation type="submission" date="2020-11" db="EMBL/GenBank/DDBJ databases">
        <authorList>
            <consortium name="DOE Joint Genome Institute"/>
            <person name="Kuo A."/>
            <person name="Miyauchi S."/>
            <person name="Kiss E."/>
            <person name="Drula E."/>
            <person name="Kohler A."/>
            <person name="Sanchez-Garcia M."/>
            <person name="Andreopoulos B."/>
            <person name="Barry K.W."/>
            <person name="Bonito G."/>
            <person name="Buee M."/>
            <person name="Carver A."/>
            <person name="Chen C."/>
            <person name="Cichocki N."/>
            <person name="Clum A."/>
            <person name="Culley D."/>
            <person name="Crous P.W."/>
            <person name="Fauchery L."/>
            <person name="Girlanda M."/>
            <person name="Hayes R."/>
            <person name="Keri Z."/>
            <person name="Labutti K."/>
            <person name="Lipzen A."/>
            <person name="Lombard V."/>
            <person name="Magnuson J."/>
            <person name="Maillard F."/>
            <person name="Morin E."/>
            <person name="Murat C."/>
            <person name="Nolan M."/>
            <person name="Ohm R."/>
            <person name="Pangilinan J."/>
            <person name="Pereira M."/>
            <person name="Perotto S."/>
            <person name="Peter M."/>
            <person name="Riley R."/>
            <person name="Sitrit Y."/>
            <person name="Stielow B."/>
            <person name="Szollosi G."/>
            <person name="Zifcakova L."/>
            <person name="Stursova M."/>
            <person name="Spatafora J.W."/>
            <person name="Tedersoo L."/>
            <person name="Vaario L.-M."/>
            <person name="Yamada A."/>
            <person name="Yan M."/>
            <person name="Wang P."/>
            <person name="Xu J."/>
            <person name="Bruns T."/>
            <person name="Baldrian P."/>
            <person name="Vilgalys R."/>
            <person name="Henrissat B."/>
            <person name="Grigoriev I.V."/>
            <person name="Hibbett D."/>
            <person name="Nagy L.G."/>
            <person name="Martin F.M."/>
        </authorList>
    </citation>
    <scope>NUCLEOTIDE SEQUENCE</scope>
    <source>
        <strain evidence="2">UH-Tt-Lm1</strain>
    </source>
</reference>
<organism evidence="2 3">
    <name type="scientific">Thelephora terrestris</name>
    <dbReference type="NCBI Taxonomy" id="56493"/>
    <lineage>
        <taxon>Eukaryota</taxon>
        <taxon>Fungi</taxon>
        <taxon>Dikarya</taxon>
        <taxon>Basidiomycota</taxon>
        <taxon>Agaricomycotina</taxon>
        <taxon>Agaricomycetes</taxon>
        <taxon>Thelephorales</taxon>
        <taxon>Thelephoraceae</taxon>
        <taxon>Thelephora</taxon>
    </lineage>
</organism>
<gene>
    <name evidence="2" type="ORF">BJ322DRAFT_130171</name>
</gene>
<comment type="caution">
    <text evidence="2">The sequence shown here is derived from an EMBL/GenBank/DDBJ whole genome shotgun (WGS) entry which is preliminary data.</text>
</comment>
<feature type="compositionally biased region" description="Acidic residues" evidence="1">
    <location>
        <begin position="85"/>
        <end position="108"/>
    </location>
</feature>
<protein>
    <recommendedName>
        <fullName evidence="4">BTB domain-containing protein</fullName>
    </recommendedName>
</protein>
<dbReference type="OrthoDB" id="6359816at2759"/>
<evidence type="ECO:0000256" key="1">
    <source>
        <dbReference type="SAM" id="MobiDB-lite"/>
    </source>
</evidence>
<dbReference type="EMBL" id="WIUZ02000001">
    <property type="protein sequence ID" value="KAF9793461.1"/>
    <property type="molecule type" value="Genomic_DNA"/>
</dbReference>
<reference evidence="2" key="1">
    <citation type="journal article" date="2020" name="Nat. Commun.">
        <title>Large-scale genome sequencing of mycorrhizal fungi provides insights into the early evolution of symbiotic traits.</title>
        <authorList>
            <person name="Miyauchi S."/>
            <person name="Kiss E."/>
            <person name="Kuo A."/>
            <person name="Drula E."/>
            <person name="Kohler A."/>
            <person name="Sanchez-Garcia M."/>
            <person name="Morin E."/>
            <person name="Andreopoulos B."/>
            <person name="Barry K.W."/>
            <person name="Bonito G."/>
            <person name="Buee M."/>
            <person name="Carver A."/>
            <person name="Chen C."/>
            <person name="Cichocki N."/>
            <person name="Clum A."/>
            <person name="Culley D."/>
            <person name="Crous P.W."/>
            <person name="Fauchery L."/>
            <person name="Girlanda M."/>
            <person name="Hayes R.D."/>
            <person name="Keri Z."/>
            <person name="LaButti K."/>
            <person name="Lipzen A."/>
            <person name="Lombard V."/>
            <person name="Magnuson J."/>
            <person name="Maillard F."/>
            <person name="Murat C."/>
            <person name="Nolan M."/>
            <person name="Ohm R.A."/>
            <person name="Pangilinan J."/>
            <person name="Pereira M.F."/>
            <person name="Perotto S."/>
            <person name="Peter M."/>
            <person name="Pfister S."/>
            <person name="Riley R."/>
            <person name="Sitrit Y."/>
            <person name="Stielow J.B."/>
            <person name="Szollosi G."/>
            <person name="Zifcakova L."/>
            <person name="Stursova M."/>
            <person name="Spatafora J.W."/>
            <person name="Tedersoo L."/>
            <person name="Vaario L.M."/>
            <person name="Yamada A."/>
            <person name="Yan M."/>
            <person name="Wang P."/>
            <person name="Xu J."/>
            <person name="Bruns T."/>
            <person name="Baldrian P."/>
            <person name="Vilgalys R."/>
            <person name="Dunand C."/>
            <person name="Henrissat B."/>
            <person name="Grigoriev I.V."/>
            <person name="Hibbett D."/>
            <person name="Nagy L.G."/>
            <person name="Martin F.M."/>
        </authorList>
    </citation>
    <scope>NUCLEOTIDE SEQUENCE</scope>
    <source>
        <strain evidence="2">UH-Tt-Lm1</strain>
    </source>
</reference>
<keyword evidence="3" id="KW-1185">Reference proteome</keyword>
<accession>A0A9P6HSI4</accession>
<sequence length="451" mass="50408">MTIPTPLQEALRDSITSGTFVDAKFWVFSKRGSKTGRVGSPRALFVNGHVAKRVQKLASLLDERKPKENLRVKFPADRKAYTSEYDYEDDSDLEDDDDDDASDLEDESTTVPQVTTEKSGNDAKSFIVEASEVKGNESSDVISVSDMESLFSESPDTKSEANPVSSAHLGKVVVIEDVAFVTFQALLRYLYTNEIEFAPWGSAERRKARARETISESYGIPKPSPKSIYRLADKYDIPELKELALQQIRQDLSRCNITEEALSKYTSWYPELRELELRQLARALLSADSDRNLGLLKEQIKAYTHGELPHAKHAISALYKLMESDESVEGPPFPATVAPNREDTSGDWAGLKKALISSLTSGTFLDSQFYAPESRSSTGLLKIRPIYFCSTVDGNFVSKLTECSSKIRSRRRPIEFTSGYDSDVGDEELDQEGPTEWQSSSKWFGDPFYAG</sequence>
<name>A0A9P6HSI4_9AGAM</name>
<dbReference type="SUPFAM" id="SSF54695">
    <property type="entry name" value="POZ domain"/>
    <property type="match status" value="1"/>
</dbReference>
<feature type="compositionally biased region" description="Acidic residues" evidence="1">
    <location>
        <begin position="423"/>
        <end position="433"/>
    </location>
</feature>
<dbReference type="PANTHER" id="PTHR24413">
    <property type="entry name" value="SPECKLE-TYPE POZ PROTEIN"/>
    <property type="match status" value="1"/>
</dbReference>
<proteinExistence type="predicted"/>